<comment type="subcellular location">
    <subcellularLocation>
        <location evidence="1">Nucleus</location>
    </subcellularLocation>
</comment>
<keyword evidence="2" id="KW-0805">Transcription regulation</keyword>
<reference evidence="11" key="1">
    <citation type="submission" date="2025-08" db="UniProtKB">
        <authorList>
            <consortium name="RefSeq"/>
        </authorList>
    </citation>
    <scope>IDENTIFICATION</scope>
    <source>
        <tissue evidence="11">Stem</tissue>
    </source>
</reference>
<evidence type="ECO:0000259" key="9">
    <source>
        <dbReference type="PROSITE" id="PS50090"/>
    </source>
</evidence>
<dbReference type="Proteomes" id="UP001652600">
    <property type="component" value="Chromosome 4"/>
</dbReference>
<dbReference type="Gene3D" id="1.10.10.60">
    <property type="entry name" value="Homeodomain-like"/>
    <property type="match status" value="1"/>
</dbReference>
<evidence type="ECO:0000313" key="10">
    <source>
        <dbReference type="Proteomes" id="UP001652600"/>
    </source>
</evidence>
<evidence type="ECO:0000256" key="2">
    <source>
        <dbReference type="ARBA" id="ARBA00023015"/>
    </source>
</evidence>
<evidence type="ECO:0000256" key="3">
    <source>
        <dbReference type="ARBA" id="ARBA00023125"/>
    </source>
</evidence>
<keyword evidence="3" id="KW-0238">DNA-binding</keyword>
<dbReference type="InterPro" id="IPR044822">
    <property type="entry name" value="Myb_DNA-bind_4"/>
</dbReference>
<feature type="transmembrane region" description="Helical" evidence="8">
    <location>
        <begin position="59"/>
        <end position="83"/>
    </location>
</feature>
<keyword evidence="8" id="KW-1133">Transmembrane helix</keyword>
<dbReference type="eggNOG" id="KOG4282">
    <property type="taxonomic scope" value="Eukaryota"/>
</dbReference>
<gene>
    <name evidence="11" type="primary">LOC103486288</name>
</gene>
<dbReference type="GO" id="GO:0005634">
    <property type="term" value="C:nucleus"/>
    <property type="evidence" value="ECO:0007669"/>
    <property type="project" value="UniProtKB-SubCell"/>
</dbReference>
<dbReference type="InParanoid" id="A0A1S3B5M4"/>
<dbReference type="Pfam" id="PF13837">
    <property type="entry name" value="Myb_DNA-bind_4"/>
    <property type="match status" value="1"/>
</dbReference>
<keyword evidence="8" id="KW-0812">Transmembrane</keyword>
<keyword evidence="8" id="KW-0472">Membrane</keyword>
<dbReference type="PROSITE" id="PS50090">
    <property type="entry name" value="MYB_LIKE"/>
    <property type="match status" value="1"/>
</dbReference>
<keyword evidence="5" id="KW-0539">Nucleus</keyword>
<feature type="compositionally biased region" description="Acidic residues" evidence="7">
    <location>
        <begin position="266"/>
        <end position="279"/>
    </location>
</feature>
<feature type="region of interest" description="Disordered" evidence="7">
    <location>
        <begin position="105"/>
        <end position="133"/>
    </location>
</feature>
<feature type="compositionally biased region" description="Low complexity" evidence="7">
    <location>
        <begin position="111"/>
        <end position="122"/>
    </location>
</feature>
<organism evidence="10 11">
    <name type="scientific">Cucumis melo</name>
    <name type="common">Muskmelon</name>
    <dbReference type="NCBI Taxonomy" id="3656"/>
    <lineage>
        <taxon>Eukaryota</taxon>
        <taxon>Viridiplantae</taxon>
        <taxon>Streptophyta</taxon>
        <taxon>Embryophyta</taxon>
        <taxon>Tracheophyta</taxon>
        <taxon>Spermatophyta</taxon>
        <taxon>Magnoliopsida</taxon>
        <taxon>eudicotyledons</taxon>
        <taxon>Gunneridae</taxon>
        <taxon>Pentapetalae</taxon>
        <taxon>rosids</taxon>
        <taxon>fabids</taxon>
        <taxon>Cucurbitales</taxon>
        <taxon>Cucurbitaceae</taxon>
        <taxon>Benincaseae</taxon>
        <taxon>Cucumis</taxon>
    </lineage>
</organism>
<dbReference type="PANTHER" id="PTHR21654:SF66">
    <property type="entry name" value="TRIHELIX TRANSCRIPTION FACTOR GT-3B"/>
    <property type="match status" value="1"/>
</dbReference>
<feature type="coiled-coil region" evidence="6">
    <location>
        <begin position="308"/>
        <end position="364"/>
    </location>
</feature>
<sequence length="400" mass="47778">MSQKEKKYHHFIFITKPPPHRIYSLFSCLPPFPFFYGLFFTISHLGFHTNPYIKNFPPFIFLLLTTIPFFFLFFFSFFFFFLLRYLYNFLEFLIVMEGHHHPHPHPPHPHPLIQLHQQQQIQHPPPPPPPHLHQSLAVDQAATGTAIADRFPQWSIQETKEFLMIRAELDQTFMETKRNKLLWEITASKMKEKGFNRSAEQCKCKWKNLVTRYKGCETMEPEISRQQFPFYTELQAIFGARRERILWAEVESGGSGLKKKMMVLSSDDEDENDDSDGDGGETKVSGRKRKKVKGTTIGGAEGSGKSSMNELKEILEDFMNQQMQMEMQWREAFEAREKERQMKEMEWRRNMETLEHERIMLERRWREREEQRRMREEVRAEKRDALITALLNKLRRDDHI</sequence>
<evidence type="ECO:0000256" key="6">
    <source>
        <dbReference type="SAM" id="Coils"/>
    </source>
</evidence>
<evidence type="ECO:0000313" key="11">
    <source>
        <dbReference type="RefSeq" id="XP_008442411.2"/>
    </source>
</evidence>
<evidence type="ECO:0000256" key="4">
    <source>
        <dbReference type="ARBA" id="ARBA00023163"/>
    </source>
</evidence>
<keyword evidence="10" id="KW-1185">Reference proteome</keyword>
<proteinExistence type="predicted"/>
<dbReference type="GO" id="GO:0003677">
    <property type="term" value="F:DNA binding"/>
    <property type="evidence" value="ECO:0007669"/>
    <property type="project" value="UniProtKB-KW"/>
</dbReference>
<evidence type="ECO:0000256" key="1">
    <source>
        <dbReference type="ARBA" id="ARBA00004123"/>
    </source>
</evidence>
<accession>A0A1S3B5M4</accession>
<dbReference type="AlphaFoldDB" id="A0A1S3B5M4"/>
<protein>
    <submittedName>
        <fullName evidence="11">Trihelix transcription factor GT-3b</fullName>
    </submittedName>
</protein>
<dbReference type="SMR" id="A0A1S3B5M4"/>
<dbReference type="GO" id="GO:0006355">
    <property type="term" value="P:regulation of DNA-templated transcription"/>
    <property type="evidence" value="ECO:0007669"/>
    <property type="project" value="UniProtKB-ARBA"/>
</dbReference>
<dbReference type="KEGG" id="cmo:103486288"/>
<evidence type="ECO:0000256" key="8">
    <source>
        <dbReference type="SAM" id="Phobius"/>
    </source>
</evidence>
<evidence type="ECO:0000256" key="7">
    <source>
        <dbReference type="SAM" id="MobiDB-lite"/>
    </source>
</evidence>
<dbReference type="InterPro" id="IPR001005">
    <property type="entry name" value="SANT/Myb"/>
</dbReference>
<dbReference type="CDD" id="cd12203">
    <property type="entry name" value="GT1"/>
    <property type="match status" value="1"/>
</dbReference>
<feature type="domain" description="Myb-like" evidence="9">
    <location>
        <begin position="154"/>
        <end position="210"/>
    </location>
</feature>
<dbReference type="Gramene" id="MELO3C009160.2.1">
    <property type="protein sequence ID" value="MELO3C009160.2.1"/>
    <property type="gene ID" value="MELO3C009160.2"/>
</dbReference>
<name>A0A1S3B5M4_CUCME</name>
<dbReference type="PANTHER" id="PTHR21654">
    <property type="entry name" value="FI21293P1"/>
    <property type="match status" value="1"/>
</dbReference>
<evidence type="ECO:0000256" key="5">
    <source>
        <dbReference type="ARBA" id="ARBA00023242"/>
    </source>
</evidence>
<dbReference type="RefSeq" id="XP_008442411.2">
    <property type="nucleotide sequence ID" value="XM_008444189.3"/>
</dbReference>
<keyword evidence="4" id="KW-0804">Transcription</keyword>
<feature type="region of interest" description="Disordered" evidence="7">
    <location>
        <begin position="265"/>
        <end position="306"/>
    </location>
</feature>
<keyword evidence="6" id="KW-0175">Coiled coil</keyword>
<dbReference type="GeneID" id="103486288"/>
<feature type="transmembrane region" description="Helical" evidence="8">
    <location>
        <begin position="21"/>
        <end position="47"/>
    </location>
</feature>